<dbReference type="FunFam" id="1.25.40.90:FF:000023">
    <property type="entry name" value="polyadenylation and cleavage factor homolog 4"/>
    <property type="match status" value="1"/>
</dbReference>
<feature type="compositionally biased region" description="Polar residues" evidence="2">
    <location>
        <begin position="788"/>
        <end position="798"/>
    </location>
</feature>
<feature type="domain" description="CID" evidence="3">
    <location>
        <begin position="81"/>
        <end position="209"/>
    </location>
</feature>
<dbReference type="SUPFAM" id="SSF48464">
    <property type="entry name" value="ENTH/VHS domain"/>
    <property type="match status" value="1"/>
</dbReference>
<dbReference type="PANTHER" id="PTHR15921">
    <property type="entry name" value="PRE-MRNA CLEAVAGE COMPLEX II"/>
    <property type="match status" value="1"/>
</dbReference>
<keyword evidence="1" id="KW-0507">mRNA processing</keyword>
<dbReference type="AlphaFoldDB" id="A0ABD3LVY5"/>
<feature type="region of interest" description="Disordered" evidence="2">
    <location>
        <begin position="58"/>
        <end position="82"/>
    </location>
</feature>
<dbReference type="GO" id="GO:0006397">
    <property type="term" value="P:mRNA processing"/>
    <property type="evidence" value="ECO:0007669"/>
    <property type="project" value="UniProtKB-KW"/>
</dbReference>
<evidence type="ECO:0000256" key="2">
    <source>
        <dbReference type="SAM" id="MobiDB-lite"/>
    </source>
</evidence>
<feature type="region of interest" description="Disordered" evidence="2">
    <location>
        <begin position="262"/>
        <end position="290"/>
    </location>
</feature>
<dbReference type="Proteomes" id="UP001634007">
    <property type="component" value="Unassembled WGS sequence"/>
</dbReference>
<dbReference type="Pfam" id="PF04818">
    <property type="entry name" value="CID"/>
    <property type="match status" value="1"/>
</dbReference>
<sequence>MDGMRRSFDRSRELVPKKPRLAAEELGGRPYALRPGAPVANPALVQQQRFKLADREVVEGNDPSSEAYQPQPLPQHQQQQQHQELVEQYRTALAELTFNSKPIITNLTIIAGENLHAAKAIAGTVCTNIIEVPSDQKLPSLYLLDSIVKNIGRDYIKHFGVEIAEVFCKAYRQVDSTVHSAMRHLFGTWKGVFHPRTLQYIERQLGFGSTGNGSLASTTSRSDSQSQRPAHSIHVNPKYLERQRLQQSSGAKVNDVAGALASSSEDLERLDGAPSVSGGHTWEDPPVKTQSIQRLQRDSLGEAVQEKRIGVVYGNYDYGSDTSRNSALGAGRITGKISEQGLSKPWYGTGGSVAQSASSQRNGFSGKHGISSYQPSKTASVDSHLQPSHGITNRSGGISSSWKHSEEEEFVWDSVDPGSMERDVTNVPSISRKDRWTLDGAEEMGSISNLAKPLSKDGFIHTGTNLGVSEGYPGRVGGLSSSMGSFSRREVGSEMRSPNVKQIGPGFSPSTVSSGSTESQRIQSLGPASPSGRSLAYQPLSTSDTRLTHQKLQNLSDPRVHMLPRTEFKTAHLPEKSSVGPNNLYNQDSLSKFRLKELKPSPPSTFPLQTRHHRPQLQQARSEPAMPEILGQSKKPLQSQVSERDASSASETARQSSKGSFLATEIEGGAVSSDAAARPPSPSAVDTRSLPSRVRAKPPSLSGPPPIDLVSPDLGASLSTLLASRRDDSSISRDASKVKAGLPPVPPGPTPTTVDNAADRSSSAVETTLNPVSSLLSTLVARGLIKPESTSVPSQMPMQVQDKAKDDATPSQMPMQVQDEAKDDATAGFGPDSSASVSTAVPLSSTEDEVPIVKQVTESSAPLPHSPREIKNLIGFEFKPSVVREFSESVISELFEDFPHRCGICGVQLKFQEHLDQHLAWHDAKGVLFGSRGWYLNLTDWVARKEYLPSGSENIVSEEKSGETTEMHGPMVPADEYQCACILCGELFDEVYSLERDEWMFKGAVHMDIPPASSTMIGIKNQSSPQGLVVHASCVSESSLQDLGLANDIKLEKIA</sequence>
<evidence type="ECO:0000256" key="1">
    <source>
        <dbReference type="ARBA" id="ARBA00022664"/>
    </source>
</evidence>
<proteinExistence type="predicted"/>
<feature type="compositionally biased region" description="Polar residues" evidence="2">
    <location>
        <begin position="353"/>
        <end position="363"/>
    </location>
</feature>
<dbReference type="InterPro" id="IPR008942">
    <property type="entry name" value="ENTH_VHS"/>
</dbReference>
<feature type="region of interest" description="Disordered" evidence="2">
    <location>
        <begin position="725"/>
        <end position="769"/>
    </location>
</feature>
<evidence type="ECO:0000313" key="5">
    <source>
        <dbReference type="Proteomes" id="UP001634007"/>
    </source>
</evidence>
<feature type="region of interest" description="Disordered" evidence="2">
    <location>
        <begin position="597"/>
        <end position="709"/>
    </location>
</feature>
<feature type="compositionally biased region" description="Basic and acidic residues" evidence="2">
    <location>
        <begin position="725"/>
        <end position="737"/>
    </location>
</feature>
<feature type="compositionally biased region" description="Low complexity" evidence="2">
    <location>
        <begin position="504"/>
        <end position="519"/>
    </location>
</feature>
<feature type="compositionally biased region" description="Low complexity" evidence="2">
    <location>
        <begin position="670"/>
        <end position="686"/>
    </location>
</feature>
<feature type="compositionally biased region" description="Basic and acidic residues" evidence="2">
    <location>
        <begin position="1"/>
        <end position="27"/>
    </location>
</feature>
<feature type="compositionally biased region" description="Low complexity" evidence="2">
    <location>
        <begin position="217"/>
        <end position="228"/>
    </location>
</feature>
<dbReference type="PROSITE" id="PS00028">
    <property type="entry name" value="ZINC_FINGER_C2H2_1"/>
    <property type="match status" value="1"/>
</dbReference>
<feature type="region of interest" description="Disordered" evidence="2">
    <location>
        <begin position="211"/>
        <end position="235"/>
    </location>
</feature>
<feature type="compositionally biased region" description="Polar residues" evidence="2">
    <location>
        <begin position="371"/>
        <end position="402"/>
    </location>
</feature>
<dbReference type="CDD" id="cd16982">
    <property type="entry name" value="CID_Pcf11"/>
    <property type="match status" value="1"/>
</dbReference>
<comment type="caution">
    <text evidence="4">The sequence shown here is derived from an EMBL/GenBank/DDBJ whole genome shotgun (WGS) entry which is preliminary data.</text>
</comment>
<accession>A0ABD3LVY5</accession>
<dbReference type="Gene3D" id="1.25.40.90">
    <property type="match status" value="1"/>
</dbReference>
<feature type="compositionally biased region" description="Polar residues" evidence="2">
    <location>
        <begin position="759"/>
        <end position="769"/>
    </location>
</feature>
<reference evidence="4 5" key="1">
    <citation type="submission" date="2024-11" db="EMBL/GenBank/DDBJ databases">
        <title>Chromosome-level genome assembly of Eucalyptus globulus Labill. provides insights into its genome evolution.</title>
        <authorList>
            <person name="Li X."/>
        </authorList>
    </citation>
    <scope>NUCLEOTIDE SEQUENCE [LARGE SCALE GENOMIC DNA]</scope>
    <source>
        <strain evidence="4">CL2024</strain>
        <tissue evidence="4">Fresh tender leaves</tissue>
    </source>
</reference>
<dbReference type="GO" id="GO:0005634">
    <property type="term" value="C:nucleus"/>
    <property type="evidence" value="ECO:0007669"/>
    <property type="project" value="UniProtKB-ARBA"/>
</dbReference>
<dbReference type="InterPro" id="IPR057242">
    <property type="entry name" value="PCFS4-like"/>
</dbReference>
<keyword evidence="5" id="KW-1185">Reference proteome</keyword>
<gene>
    <name evidence="4" type="ORF">ACJRO7_001362</name>
</gene>
<evidence type="ECO:0000313" key="4">
    <source>
        <dbReference type="EMBL" id="KAL3754102.1"/>
    </source>
</evidence>
<dbReference type="InterPro" id="IPR047415">
    <property type="entry name" value="Pcf11_CID"/>
</dbReference>
<feature type="region of interest" description="Disordered" evidence="2">
    <location>
        <begin position="1"/>
        <end position="40"/>
    </location>
</feature>
<feature type="region of interest" description="Disordered" evidence="2">
    <location>
        <begin position="466"/>
        <end position="544"/>
    </location>
</feature>
<protein>
    <recommendedName>
        <fullName evidence="3">CID domain-containing protein</fullName>
    </recommendedName>
</protein>
<dbReference type="PROSITE" id="PS51391">
    <property type="entry name" value="CID"/>
    <property type="match status" value="1"/>
</dbReference>
<feature type="region of interest" description="Disordered" evidence="2">
    <location>
        <begin position="788"/>
        <end position="842"/>
    </location>
</feature>
<dbReference type="InterPro" id="IPR013087">
    <property type="entry name" value="Znf_C2H2_type"/>
</dbReference>
<dbReference type="EMBL" id="JBJKBG010000001">
    <property type="protein sequence ID" value="KAL3754102.1"/>
    <property type="molecule type" value="Genomic_DNA"/>
</dbReference>
<dbReference type="Pfam" id="PF23228">
    <property type="entry name" value="zf_PCFS4"/>
    <property type="match status" value="1"/>
</dbReference>
<dbReference type="InterPro" id="IPR006569">
    <property type="entry name" value="CID_dom"/>
</dbReference>
<evidence type="ECO:0000259" key="3">
    <source>
        <dbReference type="PROSITE" id="PS51391"/>
    </source>
</evidence>
<organism evidence="4 5">
    <name type="scientific">Eucalyptus globulus</name>
    <name type="common">Tasmanian blue gum</name>
    <dbReference type="NCBI Taxonomy" id="34317"/>
    <lineage>
        <taxon>Eukaryota</taxon>
        <taxon>Viridiplantae</taxon>
        <taxon>Streptophyta</taxon>
        <taxon>Embryophyta</taxon>
        <taxon>Tracheophyta</taxon>
        <taxon>Spermatophyta</taxon>
        <taxon>Magnoliopsida</taxon>
        <taxon>eudicotyledons</taxon>
        <taxon>Gunneridae</taxon>
        <taxon>Pentapetalae</taxon>
        <taxon>rosids</taxon>
        <taxon>malvids</taxon>
        <taxon>Myrtales</taxon>
        <taxon>Myrtaceae</taxon>
        <taxon>Myrtoideae</taxon>
        <taxon>Eucalypteae</taxon>
        <taxon>Eucalyptus</taxon>
    </lineage>
</organism>
<feature type="compositionally biased region" description="Polar residues" evidence="2">
    <location>
        <begin position="635"/>
        <end position="659"/>
    </location>
</feature>
<dbReference type="SMART" id="SM00582">
    <property type="entry name" value="RPR"/>
    <property type="match status" value="1"/>
</dbReference>
<name>A0ABD3LVY5_EUCGL</name>
<dbReference type="PANTHER" id="PTHR15921:SF3">
    <property type="entry name" value="PRE-MRNA CLEAVAGE COMPLEX 2 PROTEIN PCF11"/>
    <property type="match status" value="1"/>
</dbReference>
<dbReference type="InterPro" id="IPR045154">
    <property type="entry name" value="PCF11-like"/>
</dbReference>
<feature type="region of interest" description="Disordered" evidence="2">
    <location>
        <begin position="353"/>
        <end position="402"/>
    </location>
</feature>
<feature type="compositionally biased region" description="Polar residues" evidence="2">
    <location>
        <begin position="833"/>
        <end position="842"/>
    </location>
</feature>